<dbReference type="OrthoDB" id="4552565at2"/>
<accession>A0A7I9XHE4</accession>
<evidence type="ECO:0000313" key="2">
    <source>
        <dbReference type="Proteomes" id="UP000465263"/>
    </source>
</evidence>
<keyword evidence="2" id="KW-1185">Reference proteome</keyword>
<gene>
    <name evidence="1" type="ORF">MSEN_11050</name>
</gene>
<dbReference type="Proteomes" id="UP000465263">
    <property type="component" value="Unassembled WGS sequence"/>
</dbReference>
<dbReference type="RefSeq" id="WP_085084456.1">
    <property type="nucleotide sequence ID" value="NZ_BLKV01000001.1"/>
</dbReference>
<comment type="caution">
    <text evidence="1">The sequence shown here is derived from an EMBL/GenBank/DDBJ whole genome shotgun (WGS) entry which is preliminary data.</text>
</comment>
<reference evidence="1 2" key="1">
    <citation type="journal article" date="2019" name="Emerg. Microbes Infect.">
        <title>Comprehensive subspecies identification of 175 nontuberculous mycobacteria species based on 7547 genomic profiles.</title>
        <authorList>
            <person name="Matsumoto Y."/>
            <person name="Kinjo T."/>
            <person name="Motooka D."/>
            <person name="Nabeya D."/>
            <person name="Jung N."/>
            <person name="Uechi K."/>
            <person name="Horii T."/>
            <person name="Iida T."/>
            <person name="Fujita J."/>
            <person name="Nakamura S."/>
        </authorList>
    </citation>
    <scope>NUCLEOTIDE SEQUENCE [LARGE SCALE GENOMIC DNA]</scope>
    <source>
        <strain evidence="1 2">JCM 16017</strain>
    </source>
</reference>
<sequence length="146" mass="15609">MAAPTSVRFDADVAARLARFVAARPGLSASAATNQLVDEALRCQEHPLVVFRDGPAGRRARLIGGPDVWEVARALRSARLSEPDLGPAALVELVSDTSGVDPMLIRAAIAYQAAFPAEVDGWIGRAEAEAAEAHDRWVREQELLGQ</sequence>
<dbReference type="AlphaFoldDB" id="A0A7I9XHE4"/>
<organism evidence="1 2">
    <name type="scientific">Mycolicibacter senuensis</name>
    <dbReference type="NCBI Taxonomy" id="386913"/>
    <lineage>
        <taxon>Bacteria</taxon>
        <taxon>Bacillati</taxon>
        <taxon>Actinomycetota</taxon>
        <taxon>Actinomycetes</taxon>
        <taxon>Mycobacteriales</taxon>
        <taxon>Mycobacteriaceae</taxon>
        <taxon>Mycolicibacter</taxon>
    </lineage>
</organism>
<protein>
    <recommendedName>
        <fullName evidence="3">CopG family transcriptional regulator</fullName>
    </recommendedName>
</protein>
<name>A0A7I9XHE4_9MYCO</name>
<evidence type="ECO:0000313" key="1">
    <source>
        <dbReference type="EMBL" id="GFG69385.1"/>
    </source>
</evidence>
<evidence type="ECO:0008006" key="3">
    <source>
        <dbReference type="Google" id="ProtNLM"/>
    </source>
</evidence>
<dbReference type="EMBL" id="BLKV01000001">
    <property type="protein sequence ID" value="GFG69385.1"/>
    <property type="molecule type" value="Genomic_DNA"/>
</dbReference>
<proteinExistence type="predicted"/>